<sequence>MHSREFLLVRQYPGAQPGGDDQRIAMHHAPRCGGHRTLCRVAHDSRLSADELRLQRGEMLLRAQLVRDGSQVPVSTCFDNGGRS</sequence>
<reference evidence="1" key="1">
    <citation type="submission" date="2024-05" db="EMBL/GenBank/DDBJ databases">
        <title>30 novel species of actinomycetes from the DSMZ collection.</title>
        <authorList>
            <person name="Nouioui I."/>
        </authorList>
    </citation>
    <scope>NUCLEOTIDE SEQUENCE</scope>
    <source>
        <strain evidence="1">DSM 41527</strain>
    </source>
</reference>
<keyword evidence="2" id="KW-1185">Reference proteome</keyword>
<gene>
    <name evidence="1" type="ORF">RM550_35105</name>
</gene>
<dbReference type="Proteomes" id="UP001180551">
    <property type="component" value="Unassembled WGS sequence"/>
</dbReference>
<name>A0ABU2TJ30_9ACTN</name>
<accession>A0ABU2TJ30</accession>
<dbReference type="EMBL" id="JAVRFE010000080">
    <property type="protein sequence ID" value="MDT0460889.1"/>
    <property type="molecule type" value="Genomic_DNA"/>
</dbReference>
<protein>
    <submittedName>
        <fullName evidence="1">Uncharacterized protein</fullName>
    </submittedName>
</protein>
<evidence type="ECO:0000313" key="1">
    <source>
        <dbReference type="EMBL" id="MDT0460889.1"/>
    </source>
</evidence>
<comment type="caution">
    <text evidence="1">The sequence shown here is derived from an EMBL/GenBank/DDBJ whole genome shotgun (WGS) entry which is preliminary data.</text>
</comment>
<organism evidence="1 2">
    <name type="scientific">Streptomyces mooreae</name>
    <dbReference type="NCBI Taxonomy" id="3075523"/>
    <lineage>
        <taxon>Bacteria</taxon>
        <taxon>Bacillati</taxon>
        <taxon>Actinomycetota</taxon>
        <taxon>Actinomycetes</taxon>
        <taxon>Kitasatosporales</taxon>
        <taxon>Streptomycetaceae</taxon>
        <taxon>Streptomyces</taxon>
    </lineage>
</organism>
<proteinExistence type="predicted"/>
<evidence type="ECO:0000313" key="2">
    <source>
        <dbReference type="Proteomes" id="UP001180551"/>
    </source>
</evidence>